<dbReference type="Gene3D" id="3.40.366.10">
    <property type="entry name" value="Malonyl-Coenzyme A Acyl Carrier Protein, domain 2"/>
    <property type="match status" value="1"/>
</dbReference>
<sequence length="220" mass="24939">MHAYLLVAWGNIEALKSIQKNLQRNVIFVRLVKTNGKAYHSRHMLPAIERYQGLVAKTKKRVTQTDSSSNIKMVSSVTNSVLPSDAVLNETYWSTNIVNPVLFNQAVQIALNCENTPKVDILIEIGPHSALSGPVRQIKANMQDDKLQYLPTLLRNFPCANQVLKLVGELFLRNYTLDLARVTAIEEVYQSGKIIPRMGNLIVDLPPYQWDKTKMYWAES</sequence>
<dbReference type="PANTHER" id="PTHR43775">
    <property type="entry name" value="FATTY ACID SYNTHASE"/>
    <property type="match status" value="1"/>
</dbReference>
<dbReference type="InterPro" id="IPR014043">
    <property type="entry name" value="Acyl_transferase_dom"/>
</dbReference>
<dbReference type="SUPFAM" id="SSF52151">
    <property type="entry name" value="FabD/lysophospholipase-like"/>
    <property type="match status" value="1"/>
</dbReference>
<dbReference type="SMART" id="SM00827">
    <property type="entry name" value="PKS_AT"/>
    <property type="match status" value="1"/>
</dbReference>
<evidence type="ECO:0000256" key="2">
    <source>
        <dbReference type="ARBA" id="ARBA00022553"/>
    </source>
</evidence>
<dbReference type="Gene3D" id="3.30.70.3290">
    <property type="match status" value="1"/>
</dbReference>
<dbReference type="InterPro" id="IPR016035">
    <property type="entry name" value="Acyl_Trfase/lysoPLipase"/>
</dbReference>
<dbReference type="AlphaFoldDB" id="M2TXT1"/>
<gene>
    <name evidence="4" type="ORF">COCHEDRAFT_1218713</name>
</gene>
<proteinExistence type="predicted"/>
<dbReference type="InterPro" id="IPR001227">
    <property type="entry name" value="Ac_transferase_dom_sf"/>
</dbReference>
<protein>
    <recommendedName>
        <fullName evidence="3">Malonyl-CoA:ACP transacylase (MAT) domain-containing protein</fullName>
    </recommendedName>
</protein>
<feature type="domain" description="Malonyl-CoA:ACP transacylase (MAT)" evidence="3">
    <location>
        <begin position="1"/>
        <end position="157"/>
    </location>
</feature>
<keyword evidence="2" id="KW-0597">Phosphoprotein</keyword>
<keyword evidence="5" id="KW-1185">Reference proteome</keyword>
<evidence type="ECO:0000256" key="1">
    <source>
        <dbReference type="ARBA" id="ARBA00022450"/>
    </source>
</evidence>
<evidence type="ECO:0000313" key="4">
    <source>
        <dbReference type="EMBL" id="EMD86516.1"/>
    </source>
</evidence>
<name>M2TXT1_COCH5</name>
<evidence type="ECO:0000259" key="3">
    <source>
        <dbReference type="SMART" id="SM00827"/>
    </source>
</evidence>
<keyword evidence="1" id="KW-0596">Phosphopantetheine</keyword>
<dbReference type="EMBL" id="KB445585">
    <property type="protein sequence ID" value="EMD86516.1"/>
    <property type="molecule type" value="Genomic_DNA"/>
</dbReference>
<dbReference type="PANTHER" id="PTHR43775:SF37">
    <property type="entry name" value="SI:DKEY-61P9.11"/>
    <property type="match status" value="1"/>
</dbReference>
<evidence type="ECO:0000313" key="5">
    <source>
        <dbReference type="Proteomes" id="UP000016936"/>
    </source>
</evidence>
<dbReference type="HOGENOM" id="CLU_109442_0_0_1"/>
<dbReference type="eggNOG" id="KOG1202">
    <property type="taxonomic scope" value="Eukaryota"/>
</dbReference>
<dbReference type="STRING" id="701091.M2TXT1"/>
<dbReference type="GO" id="GO:0044550">
    <property type="term" value="P:secondary metabolite biosynthetic process"/>
    <property type="evidence" value="ECO:0007669"/>
    <property type="project" value="TreeGrafter"/>
</dbReference>
<dbReference type="Pfam" id="PF00698">
    <property type="entry name" value="Acyl_transf_1"/>
    <property type="match status" value="1"/>
</dbReference>
<dbReference type="GO" id="GO:0004312">
    <property type="term" value="F:fatty acid synthase activity"/>
    <property type="evidence" value="ECO:0007669"/>
    <property type="project" value="TreeGrafter"/>
</dbReference>
<dbReference type="GO" id="GO:0006633">
    <property type="term" value="P:fatty acid biosynthetic process"/>
    <property type="evidence" value="ECO:0007669"/>
    <property type="project" value="TreeGrafter"/>
</dbReference>
<reference evidence="4 5" key="1">
    <citation type="journal article" date="2012" name="PLoS Pathog.">
        <title>Diverse lifestyles and strategies of plant pathogenesis encoded in the genomes of eighteen Dothideomycetes fungi.</title>
        <authorList>
            <person name="Ohm R.A."/>
            <person name="Feau N."/>
            <person name="Henrissat B."/>
            <person name="Schoch C.L."/>
            <person name="Horwitz B.A."/>
            <person name="Barry K.W."/>
            <person name="Condon B.J."/>
            <person name="Copeland A.C."/>
            <person name="Dhillon B."/>
            <person name="Glaser F."/>
            <person name="Hesse C.N."/>
            <person name="Kosti I."/>
            <person name="LaButti K."/>
            <person name="Lindquist E.A."/>
            <person name="Lucas S."/>
            <person name="Salamov A.A."/>
            <person name="Bradshaw R.E."/>
            <person name="Ciuffetti L."/>
            <person name="Hamelin R.C."/>
            <person name="Kema G.H.J."/>
            <person name="Lawrence C."/>
            <person name="Scott J.A."/>
            <person name="Spatafora J.W."/>
            <person name="Turgeon B.G."/>
            <person name="de Wit P.J.G.M."/>
            <person name="Zhong S."/>
            <person name="Goodwin S.B."/>
            <person name="Grigoriev I.V."/>
        </authorList>
    </citation>
    <scope>NUCLEOTIDE SEQUENCE [LARGE SCALE GENOMIC DNA]</scope>
    <source>
        <strain evidence="5">C5 / ATCC 48332 / race O</strain>
    </source>
</reference>
<organism evidence="4 5">
    <name type="scientific">Cochliobolus heterostrophus (strain C5 / ATCC 48332 / race O)</name>
    <name type="common">Southern corn leaf blight fungus</name>
    <name type="synonym">Bipolaris maydis</name>
    <dbReference type="NCBI Taxonomy" id="701091"/>
    <lineage>
        <taxon>Eukaryota</taxon>
        <taxon>Fungi</taxon>
        <taxon>Dikarya</taxon>
        <taxon>Ascomycota</taxon>
        <taxon>Pezizomycotina</taxon>
        <taxon>Dothideomycetes</taxon>
        <taxon>Pleosporomycetidae</taxon>
        <taxon>Pleosporales</taxon>
        <taxon>Pleosporineae</taxon>
        <taxon>Pleosporaceae</taxon>
        <taxon>Bipolaris</taxon>
    </lineage>
</organism>
<dbReference type="Proteomes" id="UP000016936">
    <property type="component" value="Unassembled WGS sequence"/>
</dbReference>
<accession>M2TXT1</accession>
<reference evidence="5" key="2">
    <citation type="journal article" date="2013" name="PLoS Genet.">
        <title>Comparative genome structure, secondary metabolite, and effector coding capacity across Cochliobolus pathogens.</title>
        <authorList>
            <person name="Condon B.J."/>
            <person name="Leng Y."/>
            <person name="Wu D."/>
            <person name="Bushley K.E."/>
            <person name="Ohm R.A."/>
            <person name="Otillar R."/>
            <person name="Martin J."/>
            <person name="Schackwitz W."/>
            <person name="Grimwood J."/>
            <person name="MohdZainudin N."/>
            <person name="Xue C."/>
            <person name="Wang R."/>
            <person name="Manning V.A."/>
            <person name="Dhillon B."/>
            <person name="Tu Z.J."/>
            <person name="Steffenson B.J."/>
            <person name="Salamov A."/>
            <person name="Sun H."/>
            <person name="Lowry S."/>
            <person name="LaButti K."/>
            <person name="Han J."/>
            <person name="Copeland A."/>
            <person name="Lindquist E."/>
            <person name="Barry K."/>
            <person name="Schmutz J."/>
            <person name="Baker S.E."/>
            <person name="Ciuffetti L.M."/>
            <person name="Grigoriev I.V."/>
            <person name="Zhong S."/>
            <person name="Turgeon B.G."/>
        </authorList>
    </citation>
    <scope>NUCLEOTIDE SEQUENCE [LARGE SCALE GENOMIC DNA]</scope>
    <source>
        <strain evidence="5">C5 / ATCC 48332 / race O</strain>
    </source>
</reference>
<dbReference type="InterPro" id="IPR050091">
    <property type="entry name" value="PKS_NRPS_Biosynth_Enz"/>
</dbReference>